<dbReference type="STRING" id="1246581.A0A2H9TNG3"/>
<evidence type="ECO:0000259" key="4">
    <source>
        <dbReference type="Pfam" id="PF08144"/>
    </source>
</evidence>
<dbReference type="OrthoDB" id="497380at2759"/>
<dbReference type="PANTHER" id="PTHR13389:SF0">
    <property type="entry name" value="PUMILIO HOMOLOG 3"/>
    <property type="match status" value="1"/>
</dbReference>
<organism evidence="5 6">
    <name type="scientific">Paramicrosporidium saccamoebae</name>
    <dbReference type="NCBI Taxonomy" id="1246581"/>
    <lineage>
        <taxon>Eukaryota</taxon>
        <taxon>Fungi</taxon>
        <taxon>Fungi incertae sedis</taxon>
        <taxon>Cryptomycota</taxon>
        <taxon>Cryptomycota incertae sedis</taxon>
        <taxon>Paramicrosporidium</taxon>
    </lineage>
</organism>
<dbReference type="Gene3D" id="1.25.10.10">
    <property type="entry name" value="Leucine-rich Repeat Variant"/>
    <property type="match status" value="1"/>
</dbReference>
<dbReference type="AlphaFoldDB" id="A0A2H9TNG3"/>
<accession>A0A2H9TNG3</accession>
<gene>
    <name evidence="5" type="ORF">PSACC_00752</name>
</gene>
<dbReference type="InterPro" id="IPR011989">
    <property type="entry name" value="ARM-like"/>
</dbReference>
<keyword evidence="2" id="KW-0694">RNA-binding</keyword>
<feature type="compositionally biased region" description="Basic and acidic residues" evidence="3">
    <location>
        <begin position="19"/>
        <end position="54"/>
    </location>
</feature>
<sequence>MSKDKETVAKKAIQKRQPPSKEEGLGKKPRTDAANRKSEPVQQPEEKLSRDEYRKRQMRLRQTRRMTRPYAALVQEIAPLWDVIKQKNVKTEEKARPIAQIMELIKGRIKELAQKSDATRMLQHVVTYANAEQRASMAREVSFVAKFSSHTHGMHFLKKLAGDCPRSRDILAAKIRGEVSRMLRCRNSCLLLDEMYRRMNSTKKMQLLAELYSSEFATLDIPSGVLSVGDLVEKCRGKRDIILENLRNLVKQLLNKELMDLSVVQRLIDDYVTLEVPSKLTVAVEPFLEHVEAMVETCQGSNAVVRIIAAASAKDRKQLVKTFKPHVPTLARSPYGLNVLIALLSYVDDTVLLGKAVVQELASVMLDLVLGDVNVRLVLFLLAGRQGKYITTGAVSLLNECDAIATSKKDPETRKSELLEYAMPSIKDAVEARLPIMIRSKHCAPVLVEFCQHVDDAAVSALLDSVLEDFQGFDALLSDPAGDLFIRALIKRNERHAALVYQKMSLETHLTLPSAFLFVVMLRHQSLFETLKGQLAVIEGCESEAAKLLAKKLGEEPKFGTDQ</sequence>
<dbReference type="SMART" id="SM00025">
    <property type="entry name" value="Pumilio"/>
    <property type="match status" value="3"/>
</dbReference>
<feature type="region of interest" description="Disordered" evidence="3">
    <location>
        <begin position="1"/>
        <end position="54"/>
    </location>
</feature>
<dbReference type="PANTHER" id="PTHR13389">
    <property type="entry name" value="PUMILIO HOMOLOG 3"/>
    <property type="match status" value="1"/>
</dbReference>
<keyword evidence="1" id="KW-0677">Repeat</keyword>
<evidence type="ECO:0000256" key="3">
    <source>
        <dbReference type="SAM" id="MobiDB-lite"/>
    </source>
</evidence>
<dbReference type="InterPro" id="IPR016024">
    <property type="entry name" value="ARM-type_fold"/>
</dbReference>
<comment type="caution">
    <text evidence="5">The sequence shown here is derived from an EMBL/GenBank/DDBJ whole genome shotgun (WGS) entry which is preliminary data.</text>
</comment>
<dbReference type="Proteomes" id="UP000240830">
    <property type="component" value="Unassembled WGS sequence"/>
</dbReference>
<evidence type="ECO:0000313" key="5">
    <source>
        <dbReference type="EMBL" id="PJF19311.1"/>
    </source>
</evidence>
<evidence type="ECO:0000313" key="6">
    <source>
        <dbReference type="Proteomes" id="UP000240830"/>
    </source>
</evidence>
<dbReference type="GO" id="GO:0006417">
    <property type="term" value="P:regulation of translation"/>
    <property type="evidence" value="ECO:0007669"/>
    <property type="project" value="TreeGrafter"/>
</dbReference>
<feature type="domain" description="CPL" evidence="4">
    <location>
        <begin position="376"/>
        <end position="496"/>
    </location>
</feature>
<proteinExistence type="predicted"/>
<dbReference type="GO" id="GO:0005730">
    <property type="term" value="C:nucleolus"/>
    <property type="evidence" value="ECO:0007669"/>
    <property type="project" value="TreeGrafter"/>
</dbReference>
<protein>
    <recommendedName>
        <fullName evidence="4">CPL domain-containing protein</fullName>
    </recommendedName>
</protein>
<dbReference type="InterPro" id="IPR001313">
    <property type="entry name" value="Pumilio_RNA-bd_rpt"/>
</dbReference>
<dbReference type="SUPFAM" id="SSF48371">
    <property type="entry name" value="ARM repeat"/>
    <property type="match status" value="1"/>
</dbReference>
<dbReference type="Pfam" id="PF08144">
    <property type="entry name" value="CPL"/>
    <property type="match status" value="1"/>
</dbReference>
<reference evidence="5 6" key="1">
    <citation type="submission" date="2016-10" db="EMBL/GenBank/DDBJ databases">
        <title>The genome of Paramicrosporidium saccamoebae is the missing link in understanding Cryptomycota and Microsporidia evolution.</title>
        <authorList>
            <person name="Quandt C.A."/>
            <person name="Beaudet D."/>
            <person name="Corsaro D."/>
            <person name="Michel R."/>
            <person name="Corradi N."/>
            <person name="James T."/>
        </authorList>
    </citation>
    <scope>NUCLEOTIDE SEQUENCE [LARGE SCALE GENOMIC DNA]</scope>
    <source>
        <strain evidence="5 6">KSL3</strain>
    </source>
</reference>
<evidence type="ECO:0000256" key="2">
    <source>
        <dbReference type="ARBA" id="ARBA00022884"/>
    </source>
</evidence>
<dbReference type="InterPro" id="IPR040059">
    <property type="entry name" value="PUM3"/>
</dbReference>
<dbReference type="EMBL" id="MTSL01000065">
    <property type="protein sequence ID" value="PJF19311.1"/>
    <property type="molecule type" value="Genomic_DNA"/>
</dbReference>
<dbReference type="InterPro" id="IPR012959">
    <property type="entry name" value="CPL_dom"/>
</dbReference>
<keyword evidence="6" id="KW-1185">Reference proteome</keyword>
<evidence type="ECO:0000256" key="1">
    <source>
        <dbReference type="ARBA" id="ARBA00022737"/>
    </source>
</evidence>
<dbReference type="GO" id="GO:0003729">
    <property type="term" value="F:mRNA binding"/>
    <property type="evidence" value="ECO:0007669"/>
    <property type="project" value="TreeGrafter"/>
</dbReference>
<name>A0A2H9TNG3_9FUNG</name>